<dbReference type="EMBL" id="VDCV01000013">
    <property type="protein sequence ID" value="KAB5530172.1"/>
    <property type="molecule type" value="Genomic_DNA"/>
</dbReference>
<accession>A0A5N5KII5</accession>
<feature type="compositionally biased region" description="Basic and acidic residues" evidence="1">
    <location>
        <begin position="122"/>
        <end position="131"/>
    </location>
</feature>
<proteinExistence type="predicted"/>
<sequence>MITKREAWIVEAVEELKNQGFCRFPSTLISLHQHAMNNLRSILQATKLSSSSSAMVSAREADRQAEAGPFRRNRSMSDAIILEFAVFRRTGELWKPAGTMSDQSLRPTKKLSSSTSAMISGKVKEEKAKQY</sequence>
<comment type="caution">
    <text evidence="2">The sequence shown here is derived from an EMBL/GenBank/DDBJ whole genome shotgun (WGS) entry which is preliminary data.</text>
</comment>
<protein>
    <submittedName>
        <fullName evidence="2">Uncharacterized protein</fullName>
    </submittedName>
</protein>
<gene>
    <name evidence="2" type="ORF">DKX38_020253</name>
</gene>
<dbReference type="PANTHER" id="PTHR33090">
    <property type="entry name" value="DUF3774 DOMAIN PROTEIN-RELATED"/>
    <property type="match status" value="1"/>
</dbReference>
<keyword evidence="3" id="KW-1185">Reference proteome</keyword>
<feature type="region of interest" description="Disordered" evidence="1">
    <location>
        <begin position="97"/>
        <end position="131"/>
    </location>
</feature>
<reference evidence="3" key="1">
    <citation type="journal article" date="2019" name="Gigascience">
        <title>De novo genome assembly of the endangered Acer yangbiense, a plant species with extremely small populations endemic to Yunnan Province, China.</title>
        <authorList>
            <person name="Yang J."/>
            <person name="Wariss H.M."/>
            <person name="Tao L."/>
            <person name="Zhang R."/>
            <person name="Yun Q."/>
            <person name="Hollingsworth P."/>
            <person name="Dao Z."/>
            <person name="Luo G."/>
            <person name="Guo H."/>
            <person name="Ma Y."/>
            <person name="Sun W."/>
        </authorList>
    </citation>
    <scope>NUCLEOTIDE SEQUENCE [LARGE SCALE GENOMIC DNA]</scope>
    <source>
        <strain evidence="3">cv. br00</strain>
    </source>
</reference>
<name>A0A5N5KII5_9ROSI</name>
<evidence type="ECO:0000313" key="2">
    <source>
        <dbReference type="EMBL" id="KAB5530172.1"/>
    </source>
</evidence>
<feature type="compositionally biased region" description="Polar residues" evidence="1">
    <location>
        <begin position="100"/>
        <end position="118"/>
    </location>
</feature>
<dbReference type="Pfam" id="PF12609">
    <property type="entry name" value="DUF3774"/>
    <property type="match status" value="1"/>
</dbReference>
<organism evidence="2 3">
    <name type="scientific">Salix brachista</name>
    <dbReference type="NCBI Taxonomy" id="2182728"/>
    <lineage>
        <taxon>Eukaryota</taxon>
        <taxon>Viridiplantae</taxon>
        <taxon>Streptophyta</taxon>
        <taxon>Embryophyta</taxon>
        <taxon>Tracheophyta</taxon>
        <taxon>Spermatophyta</taxon>
        <taxon>Magnoliopsida</taxon>
        <taxon>eudicotyledons</taxon>
        <taxon>Gunneridae</taxon>
        <taxon>Pentapetalae</taxon>
        <taxon>rosids</taxon>
        <taxon>fabids</taxon>
        <taxon>Malpighiales</taxon>
        <taxon>Salicaceae</taxon>
        <taxon>Saliceae</taxon>
        <taxon>Salix</taxon>
    </lineage>
</organism>
<dbReference type="InterPro" id="IPR022251">
    <property type="entry name" value="DUF3774_wound-induced"/>
</dbReference>
<evidence type="ECO:0000256" key="1">
    <source>
        <dbReference type="SAM" id="MobiDB-lite"/>
    </source>
</evidence>
<dbReference type="AlphaFoldDB" id="A0A5N5KII5"/>
<dbReference type="Proteomes" id="UP000326939">
    <property type="component" value="Chromosome 13"/>
</dbReference>
<evidence type="ECO:0000313" key="3">
    <source>
        <dbReference type="Proteomes" id="UP000326939"/>
    </source>
</evidence>